<evidence type="ECO:0000256" key="2">
    <source>
        <dbReference type="ARBA" id="ARBA00022989"/>
    </source>
</evidence>
<accession>A0A1G2CXI3</accession>
<protein>
    <submittedName>
        <fullName evidence="6">MFS transporter</fullName>
    </submittedName>
</protein>
<feature type="transmembrane region" description="Helical" evidence="4">
    <location>
        <begin position="218"/>
        <end position="237"/>
    </location>
</feature>
<dbReference type="InterPro" id="IPR020846">
    <property type="entry name" value="MFS_dom"/>
</dbReference>
<proteinExistence type="predicted"/>
<dbReference type="InterPro" id="IPR036259">
    <property type="entry name" value="MFS_trans_sf"/>
</dbReference>
<reference evidence="6 7" key="1">
    <citation type="journal article" date="2016" name="Nat. Commun.">
        <title>Thousands of microbial genomes shed light on interconnected biogeochemical processes in an aquifer system.</title>
        <authorList>
            <person name="Anantharaman K."/>
            <person name="Brown C.T."/>
            <person name="Hug L.A."/>
            <person name="Sharon I."/>
            <person name="Castelle C.J."/>
            <person name="Probst A.J."/>
            <person name="Thomas B.C."/>
            <person name="Singh A."/>
            <person name="Wilkins M.J."/>
            <person name="Karaoz U."/>
            <person name="Brodie E.L."/>
            <person name="Williams K.H."/>
            <person name="Hubbard S.S."/>
            <person name="Banfield J.F."/>
        </authorList>
    </citation>
    <scope>NUCLEOTIDE SEQUENCE [LARGE SCALE GENOMIC DNA]</scope>
</reference>
<dbReference type="Proteomes" id="UP000177122">
    <property type="component" value="Unassembled WGS sequence"/>
</dbReference>
<keyword evidence="2 4" id="KW-1133">Transmembrane helix</keyword>
<name>A0A1G2CXI3_9BACT</name>
<evidence type="ECO:0000256" key="4">
    <source>
        <dbReference type="SAM" id="Phobius"/>
    </source>
</evidence>
<feature type="transmembrane region" description="Helical" evidence="4">
    <location>
        <begin position="303"/>
        <end position="319"/>
    </location>
</feature>
<feature type="transmembrane region" description="Helical" evidence="4">
    <location>
        <begin position="339"/>
        <end position="359"/>
    </location>
</feature>
<dbReference type="EMBL" id="MHLI01000005">
    <property type="protein sequence ID" value="OGZ06083.1"/>
    <property type="molecule type" value="Genomic_DNA"/>
</dbReference>
<dbReference type="Pfam" id="PF07690">
    <property type="entry name" value="MFS_1"/>
    <property type="match status" value="1"/>
</dbReference>
<evidence type="ECO:0000313" key="6">
    <source>
        <dbReference type="EMBL" id="OGZ06083.1"/>
    </source>
</evidence>
<feature type="transmembrane region" description="Helical" evidence="4">
    <location>
        <begin position="365"/>
        <end position="384"/>
    </location>
</feature>
<dbReference type="AlphaFoldDB" id="A0A1G2CXI3"/>
<dbReference type="InterPro" id="IPR011701">
    <property type="entry name" value="MFS"/>
</dbReference>
<keyword evidence="1 4" id="KW-0812">Transmembrane</keyword>
<dbReference type="PANTHER" id="PTHR23518:SF2">
    <property type="entry name" value="MAJOR FACILITATOR SUPERFAMILY TRANSPORTER"/>
    <property type="match status" value="1"/>
</dbReference>
<feature type="transmembrane region" description="Helical" evidence="4">
    <location>
        <begin position="249"/>
        <end position="267"/>
    </location>
</feature>
<evidence type="ECO:0000259" key="5">
    <source>
        <dbReference type="PROSITE" id="PS50850"/>
    </source>
</evidence>
<dbReference type="CDD" id="cd17370">
    <property type="entry name" value="MFS_MJ1317_like"/>
    <property type="match status" value="1"/>
</dbReference>
<evidence type="ECO:0000256" key="3">
    <source>
        <dbReference type="ARBA" id="ARBA00023136"/>
    </source>
</evidence>
<dbReference type="PANTHER" id="PTHR23518">
    <property type="entry name" value="C-METHYLTRANSFERASE"/>
    <property type="match status" value="1"/>
</dbReference>
<dbReference type="Gene3D" id="1.20.1250.20">
    <property type="entry name" value="MFS general substrate transporter like domains"/>
    <property type="match status" value="2"/>
</dbReference>
<feature type="domain" description="Major facilitator superfamily (MFS) profile" evidence="5">
    <location>
        <begin position="11"/>
        <end position="389"/>
    </location>
</feature>
<feature type="transmembrane region" description="Helical" evidence="4">
    <location>
        <begin position="28"/>
        <end position="51"/>
    </location>
</feature>
<dbReference type="PROSITE" id="PS50850">
    <property type="entry name" value="MFS"/>
    <property type="match status" value="1"/>
</dbReference>
<feature type="transmembrane region" description="Helical" evidence="4">
    <location>
        <begin position="147"/>
        <end position="164"/>
    </location>
</feature>
<dbReference type="SUPFAM" id="SSF103473">
    <property type="entry name" value="MFS general substrate transporter"/>
    <property type="match status" value="1"/>
</dbReference>
<feature type="transmembrane region" description="Helical" evidence="4">
    <location>
        <begin position="170"/>
        <end position="191"/>
    </location>
</feature>
<comment type="caution">
    <text evidence="6">The sequence shown here is derived from an EMBL/GenBank/DDBJ whole genome shotgun (WGS) entry which is preliminary data.</text>
</comment>
<feature type="transmembrane region" description="Helical" evidence="4">
    <location>
        <begin position="279"/>
        <end position="297"/>
    </location>
</feature>
<sequence>MKKGPLNVHPDVIKLGIVSFLTDLSSEAIFSVFSLFFTVVAGASTSLLGLIEGLADLSASSLNYFSGWLSDRYGKRKPLAVAGYGFSTVAKTILLFGTSVLALGSFRVIERLGKSFRGPPKDAWLAEMTDESTKGYVFGLHKAMDKAGAVLGPLVAYFLLRVLGESTGTFHVIFFLAVITAALSVVVLLFIKDRPGISHERENMFKAWGTLSPQFRSYLIPAGIFSLAYFSFGFLLLRAYSIGFSMGDVVLLYALFNVSFVIISIPIGKLGDIFGRKYIVALGYVTYIIMSLGFVFATEKWEVVILFLLFGIFYSIDDAQSKAFIMDIEKDRRATAIGVYNFVTGLIYLPASVIAGVLWVMNPAYAFIFAAIVTSIAMGVFIVLRPWNQNLSQQDITENY</sequence>
<evidence type="ECO:0000256" key="1">
    <source>
        <dbReference type="ARBA" id="ARBA00022692"/>
    </source>
</evidence>
<keyword evidence="3 4" id="KW-0472">Membrane</keyword>
<evidence type="ECO:0000313" key="7">
    <source>
        <dbReference type="Proteomes" id="UP000177122"/>
    </source>
</evidence>
<organism evidence="6 7">
    <name type="scientific">Candidatus Lloydbacteria bacterium RIFCSPHIGHO2_01_FULL_49_22</name>
    <dbReference type="NCBI Taxonomy" id="1798658"/>
    <lineage>
        <taxon>Bacteria</taxon>
        <taxon>Candidatus Lloydiibacteriota</taxon>
    </lineage>
</organism>
<gene>
    <name evidence="6" type="ORF">A2845_01560</name>
</gene>
<dbReference type="GO" id="GO:0022857">
    <property type="term" value="F:transmembrane transporter activity"/>
    <property type="evidence" value="ECO:0007669"/>
    <property type="project" value="InterPro"/>
</dbReference>